<dbReference type="Proteomes" id="UP001245184">
    <property type="component" value="Unassembled WGS sequence"/>
</dbReference>
<organism evidence="1 2">
    <name type="scientific">Paraburkholderia graminis</name>
    <dbReference type="NCBI Taxonomy" id="60548"/>
    <lineage>
        <taxon>Bacteria</taxon>
        <taxon>Pseudomonadati</taxon>
        <taxon>Pseudomonadota</taxon>
        <taxon>Betaproteobacteria</taxon>
        <taxon>Burkholderiales</taxon>
        <taxon>Burkholderiaceae</taxon>
        <taxon>Paraburkholderia</taxon>
    </lineage>
</organism>
<protein>
    <submittedName>
        <fullName evidence="1">Uncharacterized protein</fullName>
    </submittedName>
</protein>
<accession>A0ABD5C994</accession>
<gene>
    <name evidence="1" type="ORF">QF025_000171</name>
</gene>
<proteinExistence type="predicted"/>
<sequence length="81" mass="8672">MKASCFPVIDQCCWLDTPSVTRDTPGDRRQASGKKNAGMLAGVVVTSTARRHEGAGMEILLRFTAIRAPQVVLTGALAEEL</sequence>
<name>A0ABD5C994_9BURK</name>
<comment type="caution">
    <text evidence="1">The sequence shown here is derived from an EMBL/GenBank/DDBJ whole genome shotgun (WGS) entry which is preliminary data.</text>
</comment>
<dbReference type="AlphaFoldDB" id="A0ABD5C994"/>
<reference evidence="1 2" key="1">
    <citation type="submission" date="2023-08" db="EMBL/GenBank/DDBJ databases">
        <title>Genome sequencing of plant associated microbes to promote plant fitness in Sorghum bicolor and Oryza sativa.</title>
        <authorList>
            <person name="Coleman-Derr D."/>
        </authorList>
    </citation>
    <scope>NUCLEOTIDE SEQUENCE [LARGE SCALE GENOMIC DNA]</scope>
    <source>
        <strain evidence="1 2">SLBN-33</strain>
    </source>
</reference>
<evidence type="ECO:0000313" key="2">
    <source>
        <dbReference type="Proteomes" id="UP001245184"/>
    </source>
</evidence>
<evidence type="ECO:0000313" key="1">
    <source>
        <dbReference type="EMBL" id="MDR6201451.1"/>
    </source>
</evidence>
<dbReference type="EMBL" id="JAVIZN010000002">
    <property type="protein sequence ID" value="MDR6201451.1"/>
    <property type="molecule type" value="Genomic_DNA"/>
</dbReference>